<dbReference type="AlphaFoldDB" id="W8P3P6"/>
<dbReference type="GeneID" id="24959340"/>
<reference evidence="1 2" key="1">
    <citation type="submission" date="2014-02" db="EMBL/GenBank/DDBJ databases">
        <title>Genome Sequence of an Hyperthermophilic Archaeon, Thermococcus nautili 30-1, producing viral vesicles.</title>
        <authorList>
            <person name="Oberto J."/>
            <person name="Gaudin M."/>
            <person name="Cossu M."/>
            <person name="Gorlas A."/>
            <person name="Slesarev A."/>
            <person name="Marguet E."/>
            <person name="Forterre P."/>
        </authorList>
    </citation>
    <scope>NUCLEOTIDE SEQUENCE [LARGE SCALE GENOMIC DNA]</scope>
    <source>
        <strain evidence="1 2">30-1</strain>
    </source>
</reference>
<gene>
    <name evidence="1" type="ORF">BD01_0414</name>
</gene>
<dbReference type="Gene3D" id="1.25.10.10">
    <property type="entry name" value="Leucine-rich Repeat Variant"/>
    <property type="match status" value="1"/>
</dbReference>
<name>W8P3P6_9EURY</name>
<evidence type="ECO:0008006" key="3">
    <source>
        <dbReference type="Google" id="ProtNLM"/>
    </source>
</evidence>
<proteinExistence type="predicted"/>
<dbReference type="Proteomes" id="UP000019434">
    <property type="component" value="Chromosome"/>
</dbReference>
<dbReference type="InterPro" id="IPR016024">
    <property type="entry name" value="ARM-type_fold"/>
</dbReference>
<dbReference type="EMBL" id="CP007264">
    <property type="protein sequence ID" value="AHL22040.1"/>
    <property type="molecule type" value="Genomic_DNA"/>
</dbReference>
<organism evidence="1 2">
    <name type="scientific">Thermococcus nautili</name>
    <dbReference type="NCBI Taxonomy" id="195522"/>
    <lineage>
        <taxon>Archaea</taxon>
        <taxon>Methanobacteriati</taxon>
        <taxon>Methanobacteriota</taxon>
        <taxon>Thermococci</taxon>
        <taxon>Thermococcales</taxon>
        <taxon>Thermococcaceae</taxon>
        <taxon>Thermococcus</taxon>
    </lineage>
</organism>
<dbReference type="eggNOG" id="arCOG05792">
    <property type="taxonomic scope" value="Archaea"/>
</dbReference>
<dbReference type="OrthoDB" id="86199at2157"/>
<evidence type="ECO:0000313" key="1">
    <source>
        <dbReference type="EMBL" id="AHL22040.1"/>
    </source>
</evidence>
<sequence>MPIFSFGSKKKKVKEMLESGQFELLVQDAIKDKKVMSAIVELLDDENPGIVGDALLALTQVLETDRSVLSKYLDESNFKKLMSLIHHRNPYIRENAMVLAYDIIRTYPELARKYRSWIVEEIKRGLREGKRDEKGFLLVVIGELGLSELKPLVEELTGVEDKVVLPFEGKKWVPLGQIARETLEKL</sequence>
<dbReference type="RefSeq" id="WP_042689404.1">
    <property type="nucleotide sequence ID" value="NZ_CP007264.1"/>
</dbReference>
<protein>
    <recommendedName>
        <fullName evidence="3">HEAT repeat domain-containing protein</fullName>
    </recommendedName>
</protein>
<dbReference type="STRING" id="195522.BD01_0414"/>
<accession>W8P3P6</accession>
<dbReference type="InterPro" id="IPR011989">
    <property type="entry name" value="ARM-like"/>
</dbReference>
<dbReference type="KEGG" id="tnu:BD01_0414"/>
<keyword evidence="2" id="KW-1185">Reference proteome</keyword>
<evidence type="ECO:0000313" key="2">
    <source>
        <dbReference type="Proteomes" id="UP000019434"/>
    </source>
</evidence>
<dbReference type="HOGENOM" id="CLU_1493033_0_0_2"/>
<dbReference type="SUPFAM" id="SSF48371">
    <property type="entry name" value="ARM repeat"/>
    <property type="match status" value="1"/>
</dbReference>